<dbReference type="AlphaFoldDB" id="A0A1G9DEU2"/>
<dbReference type="Proteomes" id="UP000199580">
    <property type="component" value="Unassembled WGS sequence"/>
</dbReference>
<feature type="chain" id="PRO_5011638259" evidence="1">
    <location>
        <begin position="19"/>
        <end position="92"/>
    </location>
</feature>
<evidence type="ECO:0000313" key="2">
    <source>
        <dbReference type="EMBL" id="SDK62398.1"/>
    </source>
</evidence>
<name>A0A1G9DEU2_9FLAO</name>
<reference evidence="2 3" key="1">
    <citation type="submission" date="2016-10" db="EMBL/GenBank/DDBJ databases">
        <authorList>
            <person name="de Groot N.N."/>
        </authorList>
    </citation>
    <scope>NUCLEOTIDE SEQUENCE [LARGE SCALE GENOMIC DNA]</scope>
    <source>
        <strain evidence="2 3">CGMCC 1.10076</strain>
    </source>
</reference>
<keyword evidence="3" id="KW-1185">Reference proteome</keyword>
<dbReference type="EMBL" id="FNEZ01000011">
    <property type="protein sequence ID" value="SDK62398.1"/>
    <property type="molecule type" value="Genomic_DNA"/>
</dbReference>
<accession>A0A1G9DEU2</accession>
<organism evidence="2 3">
    <name type="scientific">Flavobacterium noncentrifugens</name>
    <dbReference type="NCBI Taxonomy" id="1128970"/>
    <lineage>
        <taxon>Bacteria</taxon>
        <taxon>Pseudomonadati</taxon>
        <taxon>Bacteroidota</taxon>
        <taxon>Flavobacteriia</taxon>
        <taxon>Flavobacteriales</taxon>
        <taxon>Flavobacteriaceae</taxon>
        <taxon>Flavobacterium</taxon>
    </lineage>
</organism>
<sequence>MKLYITFFLILISIKTFAQEKNANKIISDIFFGFDLSNKPPKIEQEYRMLYDSGAEIEKEKNVIKFNTHPYFDNLPYNHSIFSNGYFNVLYA</sequence>
<evidence type="ECO:0000313" key="3">
    <source>
        <dbReference type="Proteomes" id="UP000199580"/>
    </source>
</evidence>
<proteinExistence type="predicted"/>
<gene>
    <name evidence="2" type="ORF">SAMN04487935_3795</name>
</gene>
<dbReference type="RefSeq" id="WP_139171816.1">
    <property type="nucleotide sequence ID" value="NZ_FNEZ01000011.1"/>
</dbReference>
<keyword evidence="1" id="KW-0732">Signal</keyword>
<feature type="non-terminal residue" evidence="2">
    <location>
        <position position="92"/>
    </location>
</feature>
<feature type="signal peptide" evidence="1">
    <location>
        <begin position="1"/>
        <end position="18"/>
    </location>
</feature>
<protein>
    <submittedName>
        <fullName evidence="2">Uncharacterized protein</fullName>
    </submittedName>
</protein>
<evidence type="ECO:0000256" key="1">
    <source>
        <dbReference type="SAM" id="SignalP"/>
    </source>
</evidence>